<dbReference type="Gene3D" id="3.30.430.20">
    <property type="entry name" value="Gnk2 domain, C-X8-C-X2-C motif"/>
    <property type="match status" value="3"/>
</dbReference>
<keyword evidence="3" id="KW-0812">Transmembrane</keyword>
<feature type="signal peptide" evidence="4">
    <location>
        <begin position="1"/>
        <end position="32"/>
    </location>
</feature>
<evidence type="ECO:0000256" key="1">
    <source>
        <dbReference type="ARBA" id="ARBA00022729"/>
    </source>
</evidence>
<proteinExistence type="predicted"/>
<feature type="transmembrane region" description="Helical" evidence="3">
    <location>
        <begin position="292"/>
        <end position="315"/>
    </location>
</feature>
<evidence type="ECO:0000256" key="2">
    <source>
        <dbReference type="ARBA" id="ARBA00022737"/>
    </source>
</evidence>
<sequence length="539" mass="60565">MAIFVLSAPTTIQVIWLLSYLSVIFMSQSSLGDDQVQVHLIGWSCERSTNNTASNKYTFNLSRLFSRKLYDEGGNSVYYNTNDGTEPDKVYGLFLCRGDVTTQTCQICINAAIDFLVSKCQGTKCAITWYDECLVRYSNRIFSFTFESVPAVIMSNEDNLNVSDPVGFRKALNQSFTQLIANVNSNSSKFATNIVNISSSVALYTLGQCIPGLSKKDCRDCLDSAAQLVAYDKKGSRYLYPSCNARWELYPFFIRNSSIAAPEPTSPVRAPPPISDKTGGVDLGKNGKENRIWVPITISVSAGVILVVLFGFLLLHKNRRNTRAKANSQEVRLIRLREGRIGNDYSYDALQGENQMESQDLPMFPLDLTLEATQHFSDENKLGEGGFGPVYKFFTFSSKKVSYWRSWDMFSEVNLFANDLIVSKSVSSMLLGTLLLLHLLSFLSFAVSKTPDSLSYICPSDQNNTASGNYMYMYNVGQLFNRKPYHEDSKSIYYGEYPDKVYCVYLCRFDITPENCQNCIAAATDWLVQECNRNKTAIT</sequence>
<evidence type="ECO:0000313" key="6">
    <source>
        <dbReference type="EMBL" id="KAK2644391.1"/>
    </source>
</evidence>
<gene>
    <name evidence="6" type="ORF">Ddye_019586</name>
</gene>
<name>A0AAD9TYH7_9ROSI</name>
<organism evidence="6 7">
    <name type="scientific">Dipteronia dyeriana</name>
    <dbReference type="NCBI Taxonomy" id="168575"/>
    <lineage>
        <taxon>Eukaryota</taxon>
        <taxon>Viridiplantae</taxon>
        <taxon>Streptophyta</taxon>
        <taxon>Embryophyta</taxon>
        <taxon>Tracheophyta</taxon>
        <taxon>Spermatophyta</taxon>
        <taxon>Magnoliopsida</taxon>
        <taxon>eudicotyledons</taxon>
        <taxon>Gunneridae</taxon>
        <taxon>Pentapetalae</taxon>
        <taxon>rosids</taxon>
        <taxon>malvids</taxon>
        <taxon>Sapindales</taxon>
        <taxon>Sapindaceae</taxon>
        <taxon>Hippocastanoideae</taxon>
        <taxon>Acereae</taxon>
        <taxon>Dipteronia</taxon>
    </lineage>
</organism>
<feature type="transmembrane region" description="Helical" evidence="3">
    <location>
        <begin position="429"/>
        <end position="447"/>
    </location>
</feature>
<protein>
    <recommendedName>
        <fullName evidence="5">Gnk2-homologous domain-containing protein</fullName>
    </recommendedName>
</protein>
<feature type="chain" id="PRO_5042146796" description="Gnk2-homologous domain-containing protein" evidence="4">
    <location>
        <begin position="33"/>
        <end position="539"/>
    </location>
</feature>
<feature type="domain" description="Gnk2-homologous" evidence="5">
    <location>
        <begin position="39"/>
        <end position="142"/>
    </location>
</feature>
<keyword evidence="7" id="KW-1185">Reference proteome</keyword>
<dbReference type="Pfam" id="PF01657">
    <property type="entry name" value="Stress-antifung"/>
    <property type="match status" value="3"/>
</dbReference>
<dbReference type="Gene3D" id="3.30.200.20">
    <property type="entry name" value="Phosphorylase Kinase, domain 1"/>
    <property type="match status" value="1"/>
</dbReference>
<keyword evidence="3" id="KW-1133">Transmembrane helix</keyword>
<evidence type="ECO:0000256" key="4">
    <source>
        <dbReference type="SAM" id="SignalP"/>
    </source>
</evidence>
<dbReference type="CDD" id="cd23509">
    <property type="entry name" value="Gnk2-like"/>
    <property type="match status" value="3"/>
</dbReference>
<evidence type="ECO:0000259" key="5">
    <source>
        <dbReference type="PROSITE" id="PS51473"/>
    </source>
</evidence>
<dbReference type="Proteomes" id="UP001280121">
    <property type="component" value="Unassembled WGS sequence"/>
</dbReference>
<feature type="domain" description="Gnk2-homologous" evidence="5">
    <location>
        <begin position="148"/>
        <end position="252"/>
    </location>
</feature>
<keyword evidence="2" id="KW-0677">Repeat</keyword>
<dbReference type="PROSITE" id="PS51473">
    <property type="entry name" value="GNK2"/>
    <property type="match status" value="3"/>
</dbReference>
<dbReference type="PANTHER" id="PTHR32099:SF36">
    <property type="entry name" value="CYSTEINE-RICH REPEAT SECRETORY PROTEIN 38-LIKE"/>
    <property type="match status" value="1"/>
</dbReference>
<reference evidence="6" key="1">
    <citation type="journal article" date="2023" name="Plant J.">
        <title>Genome sequences and population genomics provide insights into the demographic history, inbreeding, and mutation load of two 'living fossil' tree species of Dipteronia.</title>
        <authorList>
            <person name="Feng Y."/>
            <person name="Comes H.P."/>
            <person name="Chen J."/>
            <person name="Zhu S."/>
            <person name="Lu R."/>
            <person name="Zhang X."/>
            <person name="Li P."/>
            <person name="Qiu J."/>
            <person name="Olsen K.M."/>
            <person name="Qiu Y."/>
        </authorList>
    </citation>
    <scope>NUCLEOTIDE SEQUENCE</scope>
    <source>
        <strain evidence="6">KIB01</strain>
    </source>
</reference>
<dbReference type="PANTHER" id="PTHR32099">
    <property type="entry name" value="CYSTEINE-RICH REPEAT SECRETORY PROTEIN"/>
    <property type="match status" value="1"/>
</dbReference>
<keyword evidence="3" id="KW-0472">Membrane</keyword>
<dbReference type="AlphaFoldDB" id="A0AAD9TYH7"/>
<accession>A0AAD9TYH7</accession>
<evidence type="ECO:0000256" key="3">
    <source>
        <dbReference type="SAM" id="Phobius"/>
    </source>
</evidence>
<dbReference type="EMBL" id="JANJYI010000006">
    <property type="protein sequence ID" value="KAK2644391.1"/>
    <property type="molecule type" value="Genomic_DNA"/>
</dbReference>
<dbReference type="InterPro" id="IPR002902">
    <property type="entry name" value="GNK2"/>
</dbReference>
<feature type="domain" description="Gnk2-homologous" evidence="5">
    <location>
        <begin position="452"/>
        <end position="539"/>
    </location>
</feature>
<keyword evidence="1 4" id="KW-0732">Signal</keyword>
<dbReference type="InterPro" id="IPR038408">
    <property type="entry name" value="GNK2_sf"/>
</dbReference>
<evidence type="ECO:0000313" key="7">
    <source>
        <dbReference type="Proteomes" id="UP001280121"/>
    </source>
</evidence>
<comment type="caution">
    <text evidence="6">The sequence shown here is derived from an EMBL/GenBank/DDBJ whole genome shotgun (WGS) entry which is preliminary data.</text>
</comment>